<keyword evidence="6 9" id="KW-0418">Kinase</keyword>
<dbReference type="EC" id="2.7.13.3" evidence="3"/>
<dbReference type="PANTHER" id="PTHR45453">
    <property type="entry name" value="PHOSPHATE REGULON SENSOR PROTEIN PHOR"/>
    <property type="match status" value="1"/>
</dbReference>
<dbReference type="InterPro" id="IPR005467">
    <property type="entry name" value="His_kinase_dom"/>
</dbReference>
<keyword evidence="5" id="KW-0808">Transferase</keyword>
<dbReference type="Proteomes" id="UP000019109">
    <property type="component" value="Unassembled WGS sequence"/>
</dbReference>
<evidence type="ECO:0000313" key="10">
    <source>
        <dbReference type="Proteomes" id="UP000019109"/>
    </source>
</evidence>
<sequence length="169" mass="19026">MSFTKKEIDKEQPDENIKVTKVLNSLKIQSEALSQAKKINIVWKVDVEDNLYIKGSENEFERAIMNIIKNAFDFSPEASTITIYSVADNSELTVKVTDQGKGFSNKALKYGKEQFFMENESRSKNGHHGLGLFLANTVITKYKGELILSNDKNGGGDVTVKIPVFRKEE</sequence>
<dbReference type="GO" id="GO:0005886">
    <property type="term" value="C:plasma membrane"/>
    <property type="evidence" value="ECO:0007669"/>
    <property type="project" value="TreeGrafter"/>
</dbReference>
<proteinExistence type="predicted"/>
<dbReference type="AlphaFoldDB" id="W4V246"/>
<evidence type="ECO:0000256" key="2">
    <source>
        <dbReference type="ARBA" id="ARBA00004370"/>
    </source>
</evidence>
<comment type="subcellular location">
    <subcellularLocation>
        <location evidence="2">Membrane</location>
    </subcellularLocation>
</comment>
<dbReference type="GO" id="GO:0000155">
    <property type="term" value="F:phosphorelay sensor kinase activity"/>
    <property type="evidence" value="ECO:0007669"/>
    <property type="project" value="TreeGrafter"/>
</dbReference>
<accession>W4V246</accession>
<dbReference type="Pfam" id="PF02518">
    <property type="entry name" value="HATPase_c"/>
    <property type="match status" value="1"/>
</dbReference>
<dbReference type="GO" id="GO:0016036">
    <property type="term" value="P:cellular response to phosphate starvation"/>
    <property type="evidence" value="ECO:0007669"/>
    <property type="project" value="TreeGrafter"/>
</dbReference>
<evidence type="ECO:0000256" key="1">
    <source>
        <dbReference type="ARBA" id="ARBA00000085"/>
    </source>
</evidence>
<dbReference type="PRINTS" id="PR00344">
    <property type="entry name" value="BCTRLSENSOR"/>
</dbReference>
<dbReference type="PROSITE" id="PS50109">
    <property type="entry name" value="HIS_KIN"/>
    <property type="match status" value="1"/>
</dbReference>
<dbReference type="InterPro" id="IPR050351">
    <property type="entry name" value="BphY/WalK/GraS-like"/>
</dbReference>
<keyword evidence="7" id="KW-0902">Two-component regulatory system</keyword>
<dbReference type="EMBL" id="BAVR01000004">
    <property type="protein sequence ID" value="GAE87192.1"/>
    <property type="molecule type" value="Genomic_DNA"/>
</dbReference>
<dbReference type="InterPro" id="IPR003594">
    <property type="entry name" value="HATPase_dom"/>
</dbReference>
<dbReference type="SMART" id="SM00387">
    <property type="entry name" value="HATPase_c"/>
    <property type="match status" value="1"/>
</dbReference>
<dbReference type="InterPro" id="IPR036890">
    <property type="entry name" value="HATPase_C_sf"/>
</dbReference>
<evidence type="ECO:0000256" key="6">
    <source>
        <dbReference type="ARBA" id="ARBA00022777"/>
    </source>
</evidence>
<dbReference type="Gene3D" id="3.30.565.10">
    <property type="entry name" value="Histidine kinase-like ATPase, C-terminal domain"/>
    <property type="match status" value="1"/>
</dbReference>
<comment type="caution">
    <text evidence="9">The sequence shown here is derived from an EMBL/GenBank/DDBJ whole genome shotgun (WGS) entry which is preliminary data.</text>
</comment>
<evidence type="ECO:0000256" key="4">
    <source>
        <dbReference type="ARBA" id="ARBA00022553"/>
    </source>
</evidence>
<name>W4V246_9FIRM</name>
<evidence type="ECO:0000256" key="5">
    <source>
        <dbReference type="ARBA" id="ARBA00022679"/>
    </source>
</evidence>
<gene>
    <name evidence="9" type="ORF">JCM21531_543</name>
</gene>
<dbReference type="GO" id="GO:0004721">
    <property type="term" value="F:phosphoprotein phosphatase activity"/>
    <property type="evidence" value="ECO:0007669"/>
    <property type="project" value="TreeGrafter"/>
</dbReference>
<protein>
    <recommendedName>
        <fullName evidence="3">histidine kinase</fullName>
        <ecNumber evidence="3">2.7.13.3</ecNumber>
    </recommendedName>
</protein>
<evidence type="ECO:0000259" key="8">
    <source>
        <dbReference type="PROSITE" id="PS50109"/>
    </source>
</evidence>
<dbReference type="InterPro" id="IPR004358">
    <property type="entry name" value="Sig_transdc_His_kin-like_C"/>
</dbReference>
<reference evidence="9" key="1">
    <citation type="journal article" date="2014" name="Genome Announc.">
        <title>Draft Genome Sequence of Clostridium straminisolvens Strain JCM 21531T, Isolated from a Cellulose-Degrading Bacterial Community.</title>
        <authorList>
            <person name="Yuki M."/>
            <person name="Oshima K."/>
            <person name="Suda W."/>
            <person name="Sakamoto M."/>
            <person name="Kitamura K."/>
            <person name="Iida T."/>
            <person name="Hattori M."/>
            <person name="Ohkuma M."/>
        </authorList>
    </citation>
    <scope>NUCLEOTIDE SEQUENCE [LARGE SCALE GENOMIC DNA]</scope>
    <source>
        <strain evidence="9">JCM 21531</strain>
    </source>
</reference>
<organism evidence="9 10">
    <name type="scientific">Acetivibrio straminisolvens JCM 21531</name>
    <dbReference type="NCBI Taxonomy" id="1294263"/>
    <lineage>
        <taxon>Bacteria</taxon>
        <taxon>Bacillati</taxon>
        <taxon>Bacillota</taxon>
        <taxon>Clostridia</taxon>
        <taxon>Eubacteriales</taxon>
        <taxon>Oscillospiraceae</taxon>
        <taxon>Acetivibrio</taxon>
    </lineage>
</organism>
<evidence type="ECO:0000256" key="7">
    <source>
        <dbReference type="ARBA" id="ARBA00023012"/>
    </source>
</evidence>
<dbReference type="PANTHER" id="PTHR45453:SF1">
    <property type="entry name" value="PHOSPHATE REGULON SENSOR PROTEIN PHOR"/>
    <property type="match status" value="1"/>
</dbReference>
<evidence type="ECO:0000313" key="9">
    <source>
        <dbReference type="EMBL" id="GAE87192.1"/>
    </source>
</evidence>
<keyword evidence="4" id="KW-0597">Phosphoprotein</keyword>
<dbReference type="STRING" id="1294263.JCM21531_543"/>
<feature type="domain" description="Histidine kinase" evidence="8">
    <location>
        <begin position="1"/>
        <end position="166"/>
    </location>
</feature>
<evidence type="ECO:0000256" key="3">
    <source>
        <dbReference type="ARBA" id="ARBA00012438"/>
    </source>
</evidence>
<dbReference type="RefSeq" id="WP_243467069.1">
    <property type="nucleotide sequence ID" value="NZ_BAVR01000004.1"/>
</dbReference>
<comment type="catalytic activity">
    <reaction evidence="1">
        <text>ATP + protein L-histidine = ADP + protein N-phospho-L-histidine.</text>
        <dbReference type="EC" id="2.7.13.3"/>
    </reaction>
</comment>
<dbReference type="SUPFAM" id="SSF55874">
    <property type="entry name" value="ATPase domain of HSP90 chaperone/DNA topoisomerase II/histidine kinase"/>
    <property type="match status" value="1"/>
</dbReference>
<keyword evidence="10" id="KW-1185">Reference proteome</keyword>